<reference evidence="1" key="1">
    <citation type="journal article" date="2009" name="Plant Mol. Biol.">
        <title>Insights into corn genes derived from large-scale cDNA sequencing.</title>
        <authorList>
            <person name="Alexandrov N.N."/>
            <person name="Brover V.V."/>
            <person name="Freidin S."/>
            <person name="Troukhan M.E."/>
            <person name="Tatarinova T.V."/>
            <person name="Zhang H."/>
            <person name="Swaller T.J."/>
            <person name="Lu Y.P."/>
            <person name="Bouck J."/>
            <person name="Flavell R.B."/>
            <person name="Feldmann K.A."/>
        </authorList>
    </citation>
    <scope>NUCLEOTIDE SEQUENCE</scope>
</reference>
<accession>B6U3G9</accession>
<dbReference type="AlphaFoldDB" id="B6U3G9"/>
<name>B6U3G9_MAIZE</name>
<organism evidence="1">
    <name type="scientific">Zea mays</name>
    <name type="common">Maize</name>
    <dbReference type="NCBI Taxonomy" id="4577"/>
    <lineage>
        <taxon>Eukaryota</taxon>
        <taxon>Viridiplantae</taxon>
        <taxon>Streptophyta</taxon>
        <taxon>Embryophyta</taxon>
        <taxon>Tracheophyta</taxon>
        <taxon>Spermatophyta</taxon>
        <taxon>Magnoliopsida</taxon>
        <taxon>Liliopsida</taxon>
        <taxon>Poales</taxon>
        <taxon>Poaceae</taxon>
        <taxon>PACMAD clade</taxon>
        <taxon>Panicoideae</taxon>
        <taxon>Andropogonodae</taxon>
        <taxon>Andropogoneae</taxon>
        <taxon>Tripsacinae</taxon>
        <taxon>Zea</taxon>
    </lineage>
</organism>
<dbReference type="EMBL" id="EU971784">
    <property type="protein sequence ID" value="ACG43902.1"/>
    <property type="molecule type" value="mRNA"/>
</dbReference>
<protein>
    <submittedName>
        <fullName evidence="1">Uncharacterized protein</fullName>
    </submittedName>
</protein>
<proteinExistence type="evidence at transcript level"/>
<sequence>MRAIRFLELWATGGAAITRRSSIAVADPRVTADGDSSASLVTVKSRGSKESSWYLESQAPGEEQVV</sequence>
<evidence type="ECO:0000313" key="1">
    <source>
        <dbReference type="EMBL" id="ACG43902.1"/>
    </source>
</evidence>